<dbReference type="GeneID" id="5126537"/>
<gene>
    <name evidence="3" type="ORF">PGUG_02622</name>
</gene>
<evidence type="ECO:0000313" key="3">
    <source>
        <dbReference type="EMBL" id="EDK38524.2"/>
    </source>
</evidence>
<dbReference type="HOGENOM" id="CLU_024075_0_0_1"/>
<dbReference type="RefSeq" id="XP_001484893.2">
    <property type="nucleotide sequence ID" value="XM_001484843.1"/>
</dbReference>
<name>A5DH71_PICGU</name>
<protein>
    <recommendedName>
        <fullName evidence="5">U3 small nucleolar RNA-associated protein 8</fullName>
    </recommendedName>
</protein>
<dbReference type="EMBL" id="CH408157">
    <property type="protein sequence ID" value="EDK38524.2"/>
    <property type="molecule type" value="Genomic_DNA"/>
</dbReference>
<proteinExistence type="predicted"/>
<dbReference type="InParanoid" id="A5DH71"/>
<dbReference type="VEuPathDB" id="FungiDB:PGUG_02622"/>
<dbReference type="OrthoDB" id="4055624at2759"/>
<reference evidence="3 4" key="1">
    <citation type="journal article" date="2009" name="Nature">
        <title>Evolution of pathogenicity and sexual reproduction in eight Candida genomes.</title>
        <authorList>
            <person name="Butler G."/>
            <person name="Rasmussen M.D."/>
            <person name="Lin M.F."/>
            <person name="Santos M.A."/>
            <person name="Sakthikumar S."/>
            <person name="Munro C.A."/>
            <person name="Rheinbay E."/>
            <person name="Grabherr M."/>
            <person name="Forche A."/>
            <person name="Reedy J.L."/>
            <person name="Agrafioti I."/>
            <person name="Arnaud M.B."/>
            <person name="Bates S."/>
            <person name="Brown A.J."/>
            <person name="Brunke S."/>
            <person name="Costanzo M.C."/>
            <person name="Fitzpatrick D.A."/>
            <person name="de Groot P.W."/>
            <person name="Harris D."/>
            <person name="Hoyer L.L."/>
            <person name="Hube B."/>
            <person name="Klis F.M."/>
            <person name="Kodira C."/>
            <person name="Lennard N."/>
            <person name="Logue M.E."/>
            <person name="Martin R."/>
            <person name="Neiman A.M."/>
            <person name="Nikolaou E."/>
            <person name="Quail M.A."/>
            <person name="Quinn J."/>
            <person name="Santos M.C."/>
            <person name="Schmitzberger F.F."/>
            <person name="Sherlock G."/>
            <person name="Shah P."/>
            <person name="Silverstein K.A."/>
            <person name="Skrzypek M.S."/>
            <person name="Soll D."/>
            <person name="Staggs R."/>
            <person name="Stansfield I."/>
            <person name="Stumpf M.P."/>
            <person name="Sudbery P.E."/>
            <person name="Srikantha T."/>
            <person name="Zeng Q."/>
            <person name="Berman J."/>
            <person name="Berriman M."/>
            <person name="Heitman J."/>
            <person name="Gow N.A."/>
            <person name="Lorenz M.C."/>
            <person name="Birren B.W."/>
            <person name="Kellis M."/>
            <person name="Cuomo C.A."/>
        </authorList>
    </citation>
    <scope>NUCLEOTIDE SEQUENCE [LARGE SCALE GENOMIC DNA]</scope>
    <source>
        <strain evidence="4">ATCC 6260 / CBS 566 / DSM 6381 / JCM 1539 / NBRC 10279 / NRRL Y-324</strain>
    </source>
</reference>
<dbReference type="Proteomes" id="UP000001997">
    <property type="component" value="Unassembled WGS sequence"/>
</dbReference>
<dbReference type="eggNOG" id="ENOG502QQ4S">
    <property type="taxonomic scope" value="Eukaryota"/>
</dbReference>
<accession>A5DH71</accession>
<dbReference type="InterPro" id="IPR018843">
    <property type="entry name" value="Utp8_b-prop"/>
</dbReference>
<feature type="domain" description="Utp8 beta-propeller" evidence="1">
    <location>
        <begin position="14"/>
        <end position="367"/>
    </location>
</feature>
<dbReference type="KEGG" id="pgu:PGUG_02622"/>
<keyword evidence="4" id="KW-1185">Reference proteome</keyword>
<dbReference type="SUPFAM" id="SSF50998">
    <property type="entry name" value="Quinoprotein alcohol dehydrogenase-like"/>
    <property type="match status" value="1"/>
</dbReference>
<evidence type="ECO:0008006" key="5">
    <source>
        <dbReference type="Google" id="ProtNLM"/>
    </source>
</evidence>
<dbReference type="FunCoup" id="A5DH71">
    <property type="interactions" value="319"/>
</dbReference>
<dbReference type="InterPro" id="IPR053881">
    <property type="entry name" value="Utp8_C"/>
</dbReference>
<sequence>MKNSRCDDLITMGAFFEDSYPVHALSRLADLSLSKKAVFATPTSFKASQIDVGVSRSLISTFALKPTPKLVWSYPLPPSTIVECMDVHTVGDEEKRFVVGLTDGRKHKLVLIDRKGETSNVSEINVNGKIVGVKFAGHGHGNIIFVCMHNGATKLYRKSVEGKLQEVSELSGAKGSKVIFNCFVAEKELGNEHELLITVECHGKEWAYRMISLTETRLLEVHQVLVPGQKDCIFAYNCGQLFCLNISTKEISLLDIPSFSIVKTISVAPLIQQKTPLEAISLQVPAQNRLILGVKGTISLISFSFECLLDSFNMKGDIYLGSVVPTQGQRTFISFLHFNSDKNTTKIHMMNANVGRGTVAECLGKSMHRNEAVVSQGIPFILDEDLTESSKIGANEFGAVLDKLRELRSQKSVEKWERVAVPFMKNESWESITKALNKTKKHKTYPYSAFDIDTDRSLDPSFVEQIISIIVGGDQFVLDPEFLPEHTVVYLLTHPLFPIKYTHGLTEELAKLGNEDLLKQALITCPNLPIDHLCRQLLDSDTGVFAESASRLVAEKSILEITSSFKRVLQEMNSSQGLDTVLNRLLEWDSNKKWILVQAIIDVGGLLNWPASTVDSLESIIARRITSLTTNSYNLTLVGQALLSAQPSKKSKKTKKTAKANDIIESNGFQQQQLDSILAMNDLSSKKVKDEALKLSQKVPSYSVEKLVL</sequence>
<evidence type="ECO:0000259" key="2">
    <source>
        <dbReference type="Pfam" id="PF22542"/>
    </source>
</evidence>
<dbReference type="STRING" id="294746.A5DH71"/>
<dbReference type="Pfam" id="PF10395">
    <property type="entry name" value="Utp8_b_propeller"/>
    <property type="match status" value="1"/>
</dbReference>
<feature type="domain" description="Utp8 C-terminal" evidence="2">
    <location>
        <begin position="376"/>
        <end position="709"/>
    </location>
</feature>
<dbReference type="AlphaFoldDB" id="A5DH71"/>
<dbReference type="InterPro" id="IPR011047">
    <property type="entry name" value="Quinoprotein_ADH-like_sf"/>
</dbReference>
<organism evidence="3 4">
    <name type="scientific">Meyerozyma guilliermondii (strain ATCC 6260 / CBS 566 / DSM 6381 / JCM 1539 / NBRC 10279 / NRRL Y-324)</name>
    <name type="common">Yeast</name>
    <name type="synonym">Candida guilliermondii</name>
    <dbReference type="NCBI Taxonomy" id="294746"/>
    <lineage>
        <taxon>Eukaryota</taxon>
        <taxon>Fungi</taxon>
        <taxon>Dikarya</taxon>
        <taxon>Ascomycota</taxon>
        <taxon>Saccharomycotina</taxon>
        <taxon>Pichiomycetes</taxon>
        <taxon>Debaryomycetaceae</taxon>
        <taxon>Meyerozyma</taxon>
    </lineage>
</organism>
<dbReference type="OMA" id="IVTCPNL"/>
<evidence type="ECO:0000259" key="1">
    <source>
        <dbReference type="Pfam" id="PF10395"/>
    </source>
</evidence>
<dbReference type="Pfam" id="PF22542">
    <property type="entry name" value="Utp8_C"/>
    <property type="match status" value="1"/>
</dbReference>
<evidence type="ECO:0000313" key="4">
    <source>
        <dbReference type="Proteomes" id="UP000001997"/>
    </source>
</evidence>